<name>A0A0D0C4Q5_9AGAR</name>
<keyword evidence="2" id="KW-1185">Reference proteome</keyword>
<organism evidence="1 2">
    <name type="scientific">Collybiopsis luxurians FD-317 M1</name>
    <dbReference type="NCBI Taxonomy" id="944289"/>
    <lineage>
        <taxon>Eukaryota</taxon>
        <taxon>Fungi</taxon>
        <taxon>Dikarya</taxon>
        <taxon>Basidiomycota</taxon>
        <taxon>Agaricomycotina</taxon>
        <taxon>Agaricomycetes</taxon>
        <taxon>Agaricomycetidae</taxon>
        <taxon>Agaricales</taxon>
        <taxon>Marasmiineae</taxon>
        <taxon>Omphalotaceae</taxon>
        <taxon>Collybiopsis</taxon>
        <taxon>Collybiopsis luxurians</taxon>
    </lineage>
</organism>
<proteinExistence type="predicted"/>
<evidence type="ECO:0000313" key="2">
    <source>
        <dbReference type="Proteomes" id="UP000053593"/>
    </source>
</evidence>
<dbReference type="AlphaFoldDB" id="A0A0D0C4Q5"/>
<evidence type="ECO:0000313" key="1">
    <source>
        <dbReference type="EMBL" id="KIK63111.1"/>
    </source>
</evidence>
<dbReference type="HOGENOM" id="CLU_159474_0_0_1"/>
<protein>
    <recommendedName>
        <fullName evidence="3">Metallo-beta-lactamase domain-containing protein</fullName>
    </recommendedName>
</protein>
<gene>
    <name evidence="1" type="ORF">GYMLUDRAFT_41424</name>
</gene>
<dbReference type="OrthoDB" id="3341310at2759"/>
<reference evidence="1 2" key="1">
    <citation type="submission" date="2014-04" db="EMBL/GenBank/DDBJ databases">
        <title>Evolutionary Origins and Diversification of the Mycorrhizal Mutualists.</title>
        <authorList>
            <consortium name="DOE Joint Genome Institute"/>
            <consortium name="Mycorrhizal Genomics Consortium"/>
            <person name="Kohler A."/>
            <person name="Kuo A."/>
            <person name="Nagy L.G."/>
            <person name="Floudas D."/>
            <person name="Copeland A."/>
            <person name="Barry K.W."/>
            <person name="Cichocki N."/>
            <person name="Veneault-Fourrey C."/>
            <person name="LaButti K."/>
            <person name="Lindquist E.A."/>
            <person name="Lipzen A."/>
            <person name="Lundell T."/>
            <person name="Morin E."/>
            <person name="Murat C."/>
            <person name="Riley R."/>
            <person name="Ohm R."/>
            <person name="Sun H."/>
            <person name="Tunlid A."/>
            <person name="Henrissat B."/>
            <person name="Grigoriev I.V."/>
            <person name="Hibbett D.S."/>
            <person name="Martin F."/>
        </authorList>
    </citation>
    <scope>NUCLEOTIDE SEQUENCE [LARGE SCALE GENOMIC DNA]</scope>
    <source>
        <strain evidence="1 2">FD-317 M1</strain>
    </source>
</reference>
<evidence type="ECO:0008006" key="3">
    <source>
        <dbReference type="Google" id="ProtNLM"/>
    </source>
</evidence>
<dbReference type="Proteomes" id="UP000053593">
    <property type="component" value="Unassembled WGS sequence"/>
</dbReference>
<sequence>MPSRRSAFRATRLSSSTFLIKEFDDIYAEHPHIYAIIIPKFESTGVISSAPTGTILLIDTGCGGASNDPNIEITNLREFIETVEIPDNGGRPLNGGHGRMNYIVVTTHCHYDHIRRCFYPSR</sequence>
<dbReference type="EMBL" id="KN834765">
    <property type="protein sequence ID" value="KIK63111.1"/>
    <property type="molecule type" value="Genomic_DNA"/>
</dbReference>
<accession>A0A0D0C4Q5</accession>